<feature type="repeat" description="TPR" evidence="2">
    <location>
        <begin position="437"/>
        <end position="470"/>
    </location>
</feature>
<evidence type="ECO:0000313" key="5">
    <source>
        <dbReference type="Proteomes" id="UP000755551"/>
    </source>
</evidence>
<evidence type="ECO:0000313" key="4">
    <source>
        <dbReference type="EMBL" id="MBV0932537.1"/>
    </source>
</evidence>
<keyword evidence="2" id="KW-0802">TPR repeat</keyword>
<dbReference type="Pfam" id="PF00072">
    <property type="entry name" value="Response_reg"/>
    <property type="match status" value="1"/>
</dbReference>
<accession>A0ABS6M9T4</accession>
<dbReference type="EMBL" id="JAHQZT010000004">
    <property type="protein sequence ID" value="MBV0932537.1"/>
    <property type="molecule type" value="Genomic_DNA"/>
</dbReference>
<dbReference type="SMART" id="SM00028">
    <property type="entry name" value="TPR"/>
    <property type="match status" value="3"/>
</dbReference>
<evidence type="ECO:0000256" key="2">
    <source>
        <dbReference type="PROSITE-ProRule" id="PRU00339"/>
    </source>
</evidence>
<dbReference type="InterPro" id="IPR019734">
    <property type="entry name" value="TPR_rpt"/>
</dbReference>
<dbReference type="Pfam" id="PF14559">
    <property type="entry name" value="TPR_19"/>
    <property type="match status" value="1"/>
</dbReference>
<dbReference type="InterPro" id="IPR001789">
    <property type="entry name" value="Sig_transdc_resp-reg_receiver"/>
</dbReference>
<dbReference type="PROSITE" id="PS50110">
    <property type="entry name" value="RESPONSE_REGULATORY"/>
    <property type="match status" value="1"/>
</dbReference>
<comment type="caution">
    <text evidence="1">Lacks conserved residue(s) required for the propagation of feature annotation.</text>
</comment>
<organism evidence="4 5">
    <name type="scientific">Marinobacterium weihaiense</name>
    <dbReference type="NCBI Taxonomy" id="2851016"/>
    <lineage>
        <taxon>Bacteria</taxon>
        <taxon>Pseudomonadati</taxon>
        <taxon>Pseudomonadota</taxon>
        <taxon>Gammaproteobacteria</taxon>
        <taxon>Oceanospirillales</taxon>
        <taxon>Oceanospirillaceae</taxon>
        <taxon>Marinobacterium</taxon>
    </lineage>
</organism>
<protein>
    <submittedName>
        <fullName evidence="4">Tetratricopeptide repeat protein</fullName>
    </submittedName>
</protein>
<feature type="domain" description="Response regulatory" evidence="3">
    <location>
        <begin position="19"/>
        <end position="138"/>
    </location>
</feature>
<comment type="caution">
    <text evidence="4">The sequence shown here is derived from an EMBL/GenBank/DDBJ whole genome shotgun (WGS) entry which is preliminary data.</text>
</comment>
<evidence type="ECO:0000256" key="1">
    <source>
        <dbReference type="PROSITE-ProRule" id="PRU00169"/>
    </source>
</evidence>
<dbReference type="PROSITE" id="PS50005">
    <property type="entry name" value="TPR"/>
    <property type="match status" value="1"/>
</dbReference>
<dbReference type="Pfam" id="PF13432">
    <property type="entry name" value="TPR_16"/>
    <property type="match status" value="2"/>
</dbReference>
<keyword evidence="5" id="KW-1185">Reference proteome</keyword>
<evidence type="ECO:0000259" key="3">
    <source>
        <dbReference type="PROSITE" id="PS50110"/>
    </source>
</evidence>
<name>A0ABS6M9T4_9GAMM</name>
<reference evidence="4 5" key="1">
    <citation type="submission" date="2021-06" db="EMBL/GenBank/DDBJ databases">
        <title>Bacterium isolated from marine sediment.</title>
        <authorList>
            <person name="Zhu K.-L."/>
            <person name="Du Z.-J."/>
            <person name="Liang Q.-Y."/>
        </authorList>
    </citation>
    <scope>NUCLEOTIDE SEQUENCE [LARGE SCALE GENOMIC DNA]</scope>
    <source>
        <strain evidence="4 5">A346</strain>
    </source>
</reference>
<gene>
    <name evidence="4" type="ORF">KTN04_04185</name>
</gene>
<dbReference type="SMART" id="SM00448">
    <property type="entry name" value="REC"/>
    <property type="match status" value="1"/>
</dbReference>
<proteinExistence type="predicted"/>
<sequence>MQGGLAAVGFRSIDYSNKSVLLIDSSGNLRSTIYYMLRELGVRNLKAVTVNEKVLGLIRDEPFDIILLGHNSSDAVTGMQLLEEARFRGFMRPTSGWIFMTSDASQEVVLHAIDSRPDDLLTRPFSIEELKHRLDQLVRRKDSLRAVEQAVEAGDLEGAVLACDDIPRQDPNSDYARRLKASLLLQLGRADEAYAVLEAVFWQAPDKEVGLCMAQSLVAMHRLAEAQDLLESLIESYPLLIAAYDLLAQVHEQSGDLEGACDILRSATAKAPLGIPRQMELGRVATQTRILSLAEGAYRKSIALGRRSCYRSPEPYLRLANIRRLELQSAEPRRRIELHNDLDSLLNNAEFNFPRDTELKVRTALLRAEVCQDLHEVDEARKHREEAERHNAQLEQPLLLERERLILSGDAVPVLEPEALPQALEPATGKPRDEGMSDKVNRLGVKHYLAGKTTQAIRYFGLAIEYDPGNAAALLNLAQLFMEAARDHAGKREARLKMVDRYLRLTERIPLDAAKRLRKNQLIEHRQTSLDELPAGSLGVLLR</sequence>
<dbReference type="Proteomes" id="UP000755551">
    <property type="component" value="Unassembled WGS sequence"/>
</dbReference>